<dbReference type="AlphaFoldDB" id="A0A8J4DTK4"/>
<organism evidence="1 2">
    <name type="scientific">Virgisporangium aliadipatigenens</name>
    <dbReference type="NCBI Taxonomy" id="741659"/>
    <lineage>
        <taxon>Bacteria</taxon>
        <taxon>Bacillati</taxon>
        <taxon>Actinomycetota</taxon>
        <taxon>Actinomycetes</taxon>
        <taxon>Micromonosporales</taxon>
        <taxon>Micromonosporaceae</taxon>
        <taxon>Virgisporangium</taxon>
    </lineage>
</organism>
<gene>
    <name evidence="1" type="ORF">Val02_62770</name>
</gene>
<dbReference type="RefSeq" id="WP_203902859.1">
    <property type="nucleotide sequence ID" value="NZ_BOPF01000026.1"/>
</dbReference>
<sequence>MPNPSGTPLSRFGRRVADLLPLPTRTPVSQTASDVGTTDSRDVPVVDIITPTIRTMVIAVPDEVPSDALACGHLDRHLAVTGRLTPRFWATPALHRWQHRRMFGLRQGRPTYCAGGPVRLLDLAGMRHSAAVSAGLRHQRWHHITRGTRAATPWPQFLHRHHTDPHRYPLHVARADFERQPRVLAMRMHNAVSPPAGQLDIDELEVLQTSAHAYRQYRAASAVTADAVLTDDGTSIAPNSDTFADRVTYLHRAVDYLDSLHGTQRLLAINL</sequence>
<accession>A0A8J4DTK4</accession>
<name>A0A8J4DTK4_9ACTN</name>
<comment type="caution">
    <text evidence="1">The sequence shown here is derived from an EMBL/GenBank/DDBJ whole genome shotgun (WGS) entry which is preliminary data.</text>
</comment>
<dbReference type="EMBL" id="BOPF01000026">
    <property type="protein sequence ID" value="GIJ49391.1"/>
    <property type="molecule type" value="Genomic_DNA"/>
</dbReference>
<proteinExistence type="predicted"/>
<protein>
    <submittedName>
        <fullName evidence="1">Uncharacterized protein</fullName>
    </submittedName>
</protein>
<evidence type="ECO:0000313" key="1">
    <source>
        <dbReference type="EMBL" id="GIJ49391.1"/>
    </source>
</evidence>
<keyword evidence="2" id="KW-1185">Reference proteome</keyword>
<reference evidence="1" key="1">
    <citation type="submission" date="2021-01" db="EMBL/GenBank/DDBJ databases">
        <title>Whole genome shotgun sequence of Virgisporangium aliadipatigenens NBRC 105644.</title>
        <authorList>
            <person name="Komaki H."/>
            <person name="Tamura T."/>
        </authorList>
    </citation>
    <scope>NUCLEOTIDE SEQUENCE</scope>
    <source>
        <strain evidence="1">NBRC 105644</strain>
    </source>
</reference>
<dbReference type="Proteomes" id="UP000619260">
    <property type="component" value="Unassembled WGS sequence"/>
</dbReference>
<evidence type="ECO:0000313" key="2">
    <source>
        <dbReference type="Proteomes" id="UP000619260"/>
    </source>
</evidence>